<name>A0A941JSF9_9CHRO</name>
<dbReference type="PANTHER" id="PTHR43562">
    <property type="entry name" value="NAPA-TYPE SODIUM/HYDROGEN ANTIPORTER"/>
    <property type="match status" value="1"/>
</dbReference>
<feature type="transmembrane region" description="Helical" evidence="9">
    <location>
        <begin position="351"/>
        <end position="370"/>
    </location>
</feature>
<dbReference type="Gene3D" id="1.20.1530.20">
    <property type="match status" value="1"/>
</dbReference>
<keyword evidence="3" id="KW-0813">Transport</keyword>
<keyword evidence="7" id="KW-0406">Ion transport</keyword>
<feature type="transmembrane region" description="Helical" evidence="9">
    <location>
        <begin position="163"/>
        <end position="185"/>
    </location>
</feature>
<evidence type="ECO:0000313" key="12">
    <source>
        <dbReference type="Proteomes" id="UP000767446"/>
    </source>
</evidence>
<evidence type="ECO:0000313" key="11">
    <source>
        <dbReference type="EMBL" id="MBR8828356.1"/>
    </source>
</evidence>
<sequence length="374" mass="41201">MIALIAPLIPELPLKLRFPTVIIEIVLGVIVGPYVLKLITLQEGLIFFQTFGLTFLFFLAGLEINFNQIQGRPINLAIRGWFLSFIIAILVASFLHLIGFIRSTPFVAIALCTTAMGVLIPILKDTGRLETQFGKFVVGAGLTGEFFPIISISLLSSTNHEQAVPAILLLIFTLITISIGLVAIYYRPPRFLEILSTHINSSSQLPVRLCLLIMMILIHFAYQFKLDLVLGAFAAGMIVNLATRNEVGKLVRYKLEAIGFSFFIPIFFVSTGINFDLGSLLESTNTLLRIPVFLFLFLLVRGIPVFIYRHQLSKPELIELALFSSTGLPLVVAITHIGVETGQMLTDNATALVGAAMCSMIIFPLLALSMSQKK</sequence>
<evidence type="ECO:0000259" key="10">
    <source>
        <dbReference type="Pfam" id="PF00999"/>
    </source>
</evidence>
<feature type="domain" description="Cation/H+ exchanger transmembrane" evidence="10">
    <location>
        <begin position="2"/>
        <end position="366"/>
    </location>
</feature>
<evidence type="ECO:0000256" key="2">
    <source>
        <dbReference type="ARBA" id="ARBA00005551"/>
    </source>
</evidence>
<feature type="transmembrane region" description="Helical" evidence="9">
    <location>
        <begin position="76"/>
        <end position="100"/>
    </location>
</feature>
<evidence type="ECO:0000256" key="3">
    <source>
        <dbReference type="ARBA" id="ARBA00022448"/>
    </source>
</evidence>
<evidence type="ECO:0000256" key="4">
    <source>
        <dbReference type="ARBA" id="ARBA00022449"/>
    </source>
</evidence>
<feature type="transmembrane region" description="Helical" evidence="9">
    <location>
        <begin position="255"/>
        <end position="275"/>
    </location>
</feature>
<feature type="transmembrane region" description="Helical" evidence="9">
    <location>
        <begin position="205"/>
        <end position="222"/>
    </location>
</feature>
<dbReference type="GO" id="GO:0015297">
    <property type="term" value="F:antiporter activity"/>
    <property type="evidence" value="ECO:0007669"/>
    <property type="project" value="UniProtKB-KW"/>
</dbReference>
<protein>
    <submittedName>
        <fullName evidence="11">Cation:proton antiporter</fullName>
    </submittedName>
</protein>
<dbReference type="PANTHER" id="PTHR43562:SF1">
    <property type="entry name" value="NA(+)_H(+) ANTIPORTER YJBQ-RELATED"/>
    <property type="match status" value="1"/>
</dbReference>
<dbReference type="AlphaFoldDB" id="A0A941JSF9"/>
<dbReference type="GO" id="GO:1902600">
    <property type="term" value="P:proton transmembrane transport"/>
    <property type="evidence" value="ECO:0007669"/>
    <property type="project" value="InterPro"/>
</dbReference>
<feature type="transmembrane region" description="Helical" evidence="9">
    <location>
        <begin position="45"/>
        <end position="64"/>
    </location>
</feature>
<dbReference type="Pfam" id="PF00999">
    <property type="entry name" value="Na_H_Exchanger"/>
    <property type="match status" value="1"/>
</dbReference>
<organism evidence="11 12">
    <name type="scientific">Gomphosphaeria aponina SAG 52.96 = DSM 107014</name>
    <dbReference type="NCBI Taxonomy" id="1521640"/>
    <lineage>
        <taxon>Bacteria</taxon>
        <taxon>Bacillati</taxon>
        <taxon>Cyanobacteriota</taxon>
        <taxon>Cyanophyceae</taxon>
        <taxon>Oscillatoriophycideae</taxon>
        <taxon>Chroococcales</taxon>
        <taxon>Gomphosphaeriaceae</taxon>
        <taxon>Gomphosphaeria</taxon>
    </lineage>
</organism>
<feature type="transmembrane region" description="Helical" evidence="9">
    <location>
        <begin position="21"/>
        <end position="39"/>
    </location>
</feature>
<gene>
    <name evidence="11" type="ORF">DSM107014_10745</name>
</gene>
<evidence type="ECO:0000256" key="1">
    <source>
        <dbReference type="ARBA" id="ARBA00004141"/>
    </source>
</evidence>
<dbReference type="Proteomes" id="UP000767446">
    <property type="component" value="Unassembled WGS sequence"/>
</dbReference>
<evidence type="ECO:0000256" key="8">
    <source>
        <dbReference type="ARBA" id="ARBA00023136"/>
    </source>
</evidence>
<dbReference type="InterPro" id="IPR006153">
    <property type="entry name" value="Cation/H_exchanger_TM"/>
</dbReference>
<accession>A0A941JSF9</accession>
<keyword evidence="4" id="KW-0050">Antiport</keyword>
<dbReference type="InterPro" id="IPR038770">
    <property type="entry name" value="Na+/solute_symporter_sf"/>
</dbReference>
<evidence type="ECO:0000256" key="5">
    <source>
        <dbReference type="ARBA" id="ARBA00022692"/>
    </source>
</evidence>
<keyword evidence="8 9" id="KW-0472">Membrane</keyword>
<comment type="subcellular location">
    <subcellularLocation>
        <location evidence="1">Membrane</location>
        <topology evidence="1">Multi-pass membrane protein</topology>
    </subcellularLocation>
</comment>
<keyword evidence="6 9" id="KW-1133">Transmembrane helix</keyword>
<evidence type="ECO:0000256" key="7">
    <source>
        <dbReference type="ARBA" id="ARBA00023065"/>
    </source>
</evidence>
<comment type="caution">
    <text evidence="11">The sequence shown here is derived from an EMBL/GenBank/DDBJ whole genome shotgun (WGS) entry which is preliminary data.</text>
</comment>
<evidence type="ECO:0000256" key="9">
    <source>
        <dbReference type="SAM" id="Phobius"/>
    </source>
</evidence>
<feature type="transmembrane region" description="Helical" evidence="9">
    <location>
        <begin position="320"/>
        <end position="339"/>
    </location>
</feature>
<evidence type="ECO:0000256" key="6">
    <source>
        <dbReference type="ARBA" id="ARBA00022989"/>
    </source>
</evidence>
<dbReference type="EMBL" id="JADQBC010000066">
    <property type="protein sequence ID" value="MBR8828356.1"/>
    <property type="molecule type" value="Genomic_DNA"/>
</dbReference>
<feature type="transmembrane region" description="Helical" evidence="9">
    <location>
        <begin position="228"/>
        <end position="243"/>
    </location>
</feature>
<feature type="transmembrane region" description="Helical" evidence="9">
    <location>
        <begin position="287"/>
        <end position="308"/>
    </location>
</feature>
<feature type="transmembrane region" description="Helical" evidence="9">
    <location>
        <begin position="106"/>
        <end position="124"/>
    </location>
</feature>
<reference evidence="11" key="1">
    <citation type="submission" date="2021-02" db="EMBL/GenBank/DDBJ databases">
        <title>Metagenome analyses of Stigonema ocellatum DSM 106950, Chlorogloea purpurea SAG 13.99 and Gomphosphaeria aponina DSM 107014.</title>
        <authorList>
            <person name="Marter P."/>
            <person name="Huang S."/>
        </authorList>
    </citation>
    <scope>NUCLEOTIDE SEQUENCE</scope>
    <source>
        <strain evidence="11">JP213</strain>
    </source>
</reference>
<dbReference type="GO" id="GO:0016020">
    <property type="term" value="C:membrane"/>
    <property type="evidence" value="ECO:0007669"/>
    <property type="project" value="UniProtKB-SubCell"/>
</dbReference>
<feature type="transmembrane region" description="Helical" evidence="9">
    <location>
        <begin position="136"/>
        <end position="157"/>
    </location>
</feature>
<proteinExistence type="inferred from homology"/>
<keyword evidence="5 9" id="KW-0812">Transmembrane</keyword>
<comment type="similarity">
    <text evidence="2">Belongs to the monovalent cation:proton antiporter 2 (CPA2) transporter (TC 2.A.37) family.</text>
</comment>